<protein>
    <submittedName>
        <fullName evidence="2">Uncharacterized protein</fullName>
    </submittedName>
</protein>
<keyword evidence="3" id="KW-1185">Reference proteome</keyword>
<dbReference type="AlphaFoldDB" id="A0A5M6BSS4"/>
<sequence length="171" mass="17732">MSYSRSDRQYRDDLELGPVYPQSERSTTDSDATIRPATRPGQNRPTARTTPSTREPSTNSTDGSRVATQANSTGSSFRDLAIAAGAGFFVGVGTGAVLAHKTTNSHECPEEVHTTKRSPAQYEAGGGHFARSGASGTGPAFSAGGTGGASTQGDDTSYIVIEQTQPGSSTR</sequence>
<evidence type="ECO:0000313" key="3">
    <source>
        <dbReference type="Proteomes" id="UP000322225"/>
    </source>
</evidence>
<organism evidence="2 3">
    <name type="scientific">Kwoniella shandongensis</name>
    <dbReference type="NCBI Taxonomy" id="1734106"/>
    <lineage>
        <taxon>Eukaryota</taxon>
        <taxon>Fungi</taxon>
        <taxon>Dikarya</taxon>
        <taxon>Basidiomycota</taxon>
        <taxon>Agaricomycotina</taxon>
        <taxon>Tremellomycetes</taxon>
        <taxon>Tremellales</taxon>
        <taxon>Cryptococcaceae</taxon>
        <taxon>Kwoniella</taxon>
    </lineage>
</organism>
<dbReference type="Proteomes" id="UP000322225">
    <property type="component" value="Chromosome 4"/>
</dbReference>
<evidence type="ECO:0000313" key="2">
    <source>
        <dbReference type="EMBL" id="WWD17669.1"/>
    </source>
</evidence>
<reference evidence="2" key="2">
    <citation type="submission" date="2024-01" db="EMBL/GenBank/DDBJ databases">
        <title>Comparative genomics of Cryptococcus and Kwoniella reveals pathogenesis evolution and contrasting modes of karyotype evolution via chromosome fusion or intercentromeric recombination.</title>
        <authorList>
            <person name="Coelho M.A."/>
            <person name="David-Palma M."/>
            <person name="Shea T."/>
            <person name="Bowers K."/>
            <person name="McGinley-Smith S."/>
            <person name="Mohammad A.W."/>
            <person name="Gnirke A."/>
            <person name="Yurkov A.M."/>
            <person name="Nowrousian M."/>
            <person name="Sun S."/>
            <person name="Cuomo C.A."/>
            <person name="Heitman J."/>
        </authorList>
    </citation>
    <scope>NUCLEOTIDE SEQUENCE</scope>
    <source>
        <strain evidence="2">CBS 12478</strain>
    </source>
</reference>
<dbReference type="GeneID" id="43591172"/>
<feature type="compositionally biased region" description="Polar residues" evidence="1">
    <location>
        <begin position="162"/>
        <end position="171"/>
    </location>
</feature>
<dbReference type="EMBL" id="CP144054">
    <property type="protein sequence ID" value="WWD17669.1"/>
    <property type="molecule type" value="Genomic_DNA"/>
</dbReference>
<accession>A0A5M6BSS4</accession>
<dbReference type="KEGG" id="ksn:43591172"/>
<dbReference type="RefSeq" id="XP_031858785.1">
    <property type="nucleotide sequence ID" value="XM_032007004.1"/>
</dbReference>
<feature type="compositionally biased region" description="Polar residues" evidence="1">
    <location>
        <begin position="40"/>
        <end position="73"/>
    </location>
</feature>
<gene>
    <name evidence="2" type="ORF">CI109_102110</name>
</gene>
<feature type="compositionally biased region" description="Basic and acidic residues" evidence="1">
    <location>
        <begin position="1"/>
        <end position="14"/>
    </location>
</feature>
<feature type="compositionally biased region" description="Low complexity" evidence="1">
    <location>
        <begin position="132"/>
        <end position="143"/>
    </location>
</feature>
<name>A0A5M6BSS4_9TREE</name>
<proteinExistence type="predicted"/>
<evidence type="ECO:0000256" key="1">
    <source>
        <dbReference type="SAM" id="MobiDB-lite"/>
    </source>
</evidence>
<feature type="region of interest" description="Disordered" evidence="1">
    <location>
        <begin position="103"/>
        <end position="171"/>
    </location>
</feature>
<feature type="region of interest" description="Disordered" evidence="1">
    <location>
        <begin position="1"/>
        <end position="73"/>
    </location>
</feature>
<reference evidence="2" key="1">
    <citation type="submission" date="2017-08" db="EMBL/GenBank/DDBJ databases">
        <authorList>
            <person name="Cuomo C."/>
            <person name="Billmyre B."/>
            <person name="Heitman J."/>
        </authorList>
    </citation>
    <scope>NUCLEOTIDE SEQUENCE</scope>
    <source>
        <strain evidence="2">CBS 12478</strain>
    </source>
</reference>